<gene>
    <name evidence="8" type="ORF">QNJ86_10645</name>
</gene>
<evidence type="ECO:0000256" key="3">
    <source>
        <dbReference type="ARBA" id="ARBA00022989"/>
    </source>
</evidence>
<feature type="transmembrane region" description="Helical" evidence="6">
    <location>
        <begin position="518"/>
        <end position="539"/>
    </location>
</feature>
<feature type="transmembrane region" description="Helical" evidence="6">
    <location>
        <begin position="559"/>
        <end position="586"/>
    </location>
</feature>
<dbReference type="Proteomes" id="UP001232750">
    <property type="component" value="Unassembled WGS sequence"/>
</dbReference>
<accession>A0ABT7DNZ6</accession>
<keyword evidence="3 6" id="KW-1133">Transmembrane helix</keyword>
<evidence type="ECO:0000256" key="6">
    <source>
        <dbReference type="SAM" id="Phobius"/>
    </source>
</evidence>
<evidence type="ECO:0000259" key="7">
    <source>
        <dbReference type="Pfam" id="PF12698"/>
    </source>
</evidence>
<organism evidence="8 9">
    <name type="scientific">Gordonibacter faecis</name>
    <dbReference type="NCBI Taxonomy" id="3047475"/>
    <lineage>
        <taxon>Bacteria</taxon>
        <taxon>Bacillati</taxon>
        <taxon>Actinomycetota</taxon>
        <taxon>Coriobacteriia</taxon>
        <taxon>Eggerthellales</taxon>
        <taxon>Eggerthellaceae</taxon>
        <taxon>Gordonibacter</taxon>
    </lineage>
</organism>
<feature type="transmembrane region" description="Helical" evidence="6">
    <location>
        <begin position="15"/>
        <end position="38"/>
    </location>
</feature>
<dbReference type="InterPro" id="IPR013525">
    <property type="entry name" value="ABC2_TM"/>
</dbReference>
<evidence type="ECO:0000313" key="8">
    <source>
        <dbReference type="EMBL" id="MDJ1651259.1"/>
    </source>
</evidence>
<feature type="coiled-coil region" evidence="5">
    <location>
        <begin position="348"/>
        <end position="393"/>
    </location>
</feature>
<feature type="domain" description="ABC-2 type transporter transmembrane" evidence="7">
    <location>
        <begin position="460"/>
        <end position="696"/>
    </location>
</feature>
<comment type="caution">
    <text evidence="8">The sequence shown here is derived from an EMBL/GenBank/DDBJ whole genome shotgun (WGS) entry which is preliminary data.</text>
</comment>
<evidence type="ECO:0000256" key="4">
    <source>
        <dbReference type="ARBA" id="ARBA00023136"/>
    </source>
</evidence>
<dbReference type="RefSeq" id="WP_283832606.1">
    <property type="nucleotide sequence ID" value="NZ_JASJEU010000021.1"/>
</dbReference>
<keyword evidence="5" id="KW-0175">Coiled coil</keyword>
<evidence type="ECO:0000313" key="9">
    <source>
        <dbReference type="Proteomes" id="UP001232750"/>
    </source>
</evidence>
<reference evidence="8 9" key="1">
    <citation type="submission" date="2023-05" db="EMBL/GenBank/DDBJ databases">
        <title>Gordonibacter KGMB12511T sp. nov., isolated from faeces of healthy Korean.</title>
        <authorList>
            <person name="Kim H.S."/>
            <person name="Kim J.-S."/>
            <person name="Suh M.K."/>
            <person name="Eom M.K."/>
            <person name="Do H.E."/>
            <person name="Lee J.-S."/>
        </authorList>
    </citation>
    <scope>NUCLEOTIDE SEQUENCE [LARGE SCALE GENOMIC DNA]</scope>
    <source>
        <strain evidence="8 9">KGMB12511</strain>
    </source>
</reference>
<dbReference type="InterPro" id="IPR017501">
    <property type="entry name" value="Phage_infect_YhgE_C"/>
</dbReference>
<sequence>MRAAWQLFAGDVRNLAHSVVGLVVVLGLVVVPALYAWFNILGGWDPYENTGGLKVAVANEDAGYHGDLVPLDVNIGDDVEDALRANKQLDWVFTDADAAVEGVKSGAYFAAIVIPKSFSDDMMTLFSDDIHHSDIVYYTNQKENAIAPRVTSEGASDVQSNIDRTFAETVDQVGLKTVSQLAAYLDSDSVGSYAAALSRSLGSAALDLEGAAAQARSFAALAGATSALAGTSAHLLDGAGASVGTTRELLGDAAAGTQDVSGALDAASALADDALTQGMAGLDAVAERVEAALGALDGRADTAAGDLTSAAADVRRLAESYAAVRDAVAAADPTSPALGALDRAVALLQSLDQALSQASTDLDGAAEQAAASRQAVRTLVDEARQQLEDARHAFHDNLATSVDALKSSLAAAQSSATTLSDDLAATAAGLSQASGSLETSLAATRDTLNQSASALADASANVNEAKARLDDALSRGDLNEVRALIGSDPQGLASFLAAPVSLDRHAVYGIANYGSAMAGFYTILCLWVGAIILVALLEVKVSDRRIAQLGGNVSLSARYFGRFGIFAVLALLQSTVVCAGDLFFVGVQCEHPLLFMVAGWVASLVFCLIMYTLVVSFGDIGKAIAVVLLVMQVAGSGGTFPVQMMSDFFQAVYPYLPFTHAISALHSCIGGIYGNQYAVQLGKLLLFAVPALLLGLVLRRPVIRLNDYVIRKLEETKIM</sequence>
<feature type="coiled-coil region" evidence="5">
    <location>
        <begin position="448"/>
        <end position="475"/>
    </location>
</feature>
<keyword evidence="9" id="KW-1185">Reference proteome</keyword>
<evidence type="ECO:0000256" key="1">
    <source>
        <dbReference type="ARBA" id="ARBA00004141"/>
    </source>
</evidence>
<dbReference type="PANTHER" id="PTHR43077">
    <property type="entry name" value="TRANSPORT PERMEASE YVFS-RELATED"/>
    <property type="match status" value="1"/>
</dbReference>
<comment type="subcellular location">
    <subcellularLocation>
        <location evidence="1">Membrane</location>
        <topology evidence="1">Multi-pass membrane protein</topology>
    </subcellularLocation>
</comment>
<keyword evidence="4 6" id="KW-0472">Membrane</keyword>
<dbReference type="Pfam" id="PF12698">
    <property type="entry name" value="ABC2_membrane_3"/>
    <property type="match status" value="1"/>
</dbReference>
<feature type="transmembrane region" description="Helical" evidence="6">
    <location>
        <begin position="679"/>
        <end position="698"/>
    </location>
</feature>
<dbReference type="InterPro" id="IPR051328">
    <property type="entry name" value="T7SS_ABC-Transporter"/>
</dbReference>
<dbReference type="Gene3D" id="3.40.1710.10">
    <property type="entry name" value="abc type-2 transporter like domain"/>
    <property type="match status" value="1"/>
</dbReference>
<protein>
    <submittedName>
        <fullName evidence="8">YhgE/Pip domain-containing protein</fullName>
    </submittedName>
</protein>
<dbReference type="EMBL" id="JASJEU010000021">
    <property type="protein sequence ID" value="MDJ1651259.1"/>
    <property type="molecule type" value="Genomic_DNA"/>
</dbReference>
<feature type="transmembrane region" description="Helical" evidence="6">
    <location>
        <begin position="593"/>
        <end position="614"/>
    </location>
</feature>
<name>A0ABT7DNZ6_9ACTN</name>
<evidence type="ECO:0000256" key="2">
    <source>
        <dbReference type="ARBA" id="ARBA00022692"/>
    </source>
</evidence>
<evidence type="ECO:0000256" key="5">
    <source>
        <dbReference type="SAM" id="Coils"/>
    </source>
</evidence>
<dbReference type="PANTHER" id="PTHR43077:SF10">
    <property type="entry name" value="TRANSPORT PERMEASE PROTEIN"/>
    <property type="match status" value="1"/>
</dbReference>
<dbReference type="NCBIfam" id="TIGR03061">
    <property type="entry name" value="pip_yhgE_Nterm"/>
    <property type="match status" value="1"/>
</dbReference>
<dbReference type="NCBIfam" id="TIGR03062">
    <property type="entry name" value="pip_yhgE_Cterm"/>
    <property type="match status" value="1"/>
</dbReference>
<feature type="transmembrane region" description="Helical" evidence="6">
    <location>
        <begin position="620"/>
        <end position="640"/>
    </location>
</feature>
<proteinExistence type="predicted"/>
<dbReference type="InterPro" id="IPR017500">
    <property type="entry name" value="Phage_infect_YhgE_N"/>
</dbReference>
<keyword evidence="2 6" id="KW-0812">Transmembrane</keyword>